<dbReference type="GO" id="GO:0016740">
    <property type="term" value="F:transferase activity"/>
    <property type="evidence" value="ECO:0007669"/>
    <property type="project" value="UniProtKB-KW"/>
</dbReference>
<keyword evidence="3" id="KW-0808">Transferase</keyword>
<dbReference type="Gene3D" id="1.20.58.80">
    <property type="entry name" value="Phosphotransferase system, lactose/cellobiose-type IIA subunit"/>
    <property type="match status" value="1"/>
</dbReference>
<evidence type="ECO:0000256" key="3">
    <source>
        <dbReference type="ARBA" id="ARBA00022679"/>
    </source>
</evidence>
<comment type="cofactor">
    <cofactor evidence="6">
        <name>Mg(2+)</name>
        <dbReference type="ChEBI" id="CHEBI:18420"/>
    </cofactor>
    <text evidence="6">Binds 1 Mg(2+) ion per trimer.</text>
</comment>
<keyword evidence="6" id="KW-0479">Metal-binding</keyword>
<dbReference type="AlphaFoldDB" id="A0A9D1WUJ6"/>
<dbReference type="InterPro" id="IPR036542">
    <property type="entry name" value="PTS_IIA_lac/cel_sf"/>
</dbReference>
<reference evidence="9" key="2">
    <citation type="submission" date="2021-04" db="EMBL/GenBank/DDBJ databases">
        <authorList>
            <person name="Gilroy R."/>
        </authorList>
    </citation>
    <scope>NUCLEOTIDE SEQUENCE</scope>
    <source>
        <strain evidence="9">CHK191-13928</strain>
    </source>
</reference>
<gene>
    <name evidence="9" type="ORF">H9735_05040</name>
</gene>
<dbReference type="Proteomes" id="UP000886721">
    <property type="component" value="Unassembled WGS sequence"/>
</dbReference>
<dbReference type="Pfam" id="PF02255">
    <property type="entry name" value="PTS_IIA"/>
    <property type="match status" value="1"/>
</dbReference>
<evidence type="ECO:0000313" key="10">
    <source>
        <dbReference type="Proteomes" id="UP000886721"/>
    </source>
</evidence>
<evidence type="ECO:0000256" key="2">
    <source>
        <dbReference type="ARBA" id="ARBA00022597"/>
    </source>
</evidence>
<evidence type="ECO:0000256" key="7">
    <source>
        <dbReference type="PROSITE-ProRule" id="PRU00418"/>
    </source>
</evidence>
<keyword evidence="6" id="KW-0460">Magnesium</keyword>
<evidence type="ECO:0000256" key="1">
    <source>
        <dbReference type="ARBA" id="ARBA00022448"/>
    </source>
</evidence>
<accession>A0A9D1WUJ6</accession>
<keyword evidence="2" id="KW-0762">Sugar transport</keyword>
<feature type="coiled-coil region" evidence="8">
    <location>
        <begin position="20"/>
        <end position="54"/>
    </location>
</feature>
<proteinExistence type="predicted"/>
<dbReference type="PROSITE" id="PS51095">
    <property type="entry name" value="PTS_EIIA_TYPE_3"/>
    <property type="match status" value="1"/>
</dbReference>
<dbReference type="PIRSF" id="PIRSF000699">
    <property type="entry name" value="PTS_IILac_III"/>
    <property type="match status" value="1"/>
</dbReference>
<dbReference type="PANTHER" id="PTHR34382">
    <property type="entry name" value="PTS SYSTEM N,N'-DIACETYLCHITOBIOSE-SPECIFIC EIIA COMPONENT"/>
    <property type="match status" value="1"/>
</dbReference>
<evidence type="ECO:0000256" key="8">
    <source>
        <dbReference type="SAM" id="Coils"/>
    </source>
</evidence>
<dbReference type="GO" id="GO:0009401">
    <property type="term" value="P:phosphoenolpyruvate-dependent sugar phosphotransferase system"/>
    <property type="evidence" value="ECO:0007669"/>
    <property type="project" value="UniProtKB-KW"/>
</dbReference>
<evidence type="ECO:0000256" key="4">
    <source>
        <dbReference type="ARBA" id="ARBA00022683"/>
    </source>
</evidence>
<feature type="active site" description="Tele-phosphohistidine intermediate" evidence="5">
    <location>
        <position position="76"/>
    </location>
</feature>
<organism evidence="9 10">
    <name type="scientific">Candidatus Anaerostipes excrementavium</name>
    <dbReference type="NCBI Taxonomy" id="2838463"/>
    <lineage>
        <taxon>Bacteria</taxon>
        <taxon>Bacillati</taxon>
        <taxon>Bacillota</taxon>
        <taxon>Clostridia</taxon>
        <taxon>Lachnospirales</taxon>
        <taxon>Lachnospiraceae</taxon>
        <taxon>Anaerostipes</taxon>
    </lineage>
</organism>
<keyword evidence="8" id="KW-0175">Coiled coil</keyword>
<keyword evidence="1" id="KW-0813">Transport</keyword>
<dbReference type="PANTHER" id="PTHR34382:SF7">
    <property type="entry name" value="PTS SYSTEM N,N'-DIACETYLCHITOBIOSE-SPECIFIC EIIA COMPONENT"/>
    <property type="match status" value="1"/>
</dbReference>
<feature type="binding site" evidence="6">
    <location>
        <position position="79"/>
    </location>
    <ligand>
        <name>Mg(2+)</name>
        <dbReference type="ChEBI" id="CHEBI:18420"/>
        <note>ligand shared between all trimeric partners</note>
    </ligand>
</feature>
<dbReference type="InterPro" id="IPR003188">
    <property type="entry name" value="PTS_IIA_lac/cel"/>
</dbReference>
<comment type="caution">
    <text evidence="9">The sequence shown here is derived from an EMBL/GenBank/DDBJ whole genome shotgun (WGS) entry which is preliminary data.</text>
</comment>
<reference evidence="9" key="1">
    <citation type="journal article" date="2021" name="PeerJ">
        <title>Extensive microbial diversity within the chicken gut microbiome revealed by metagenomics and culture.</title>
        <authorList>
            <person name="Gilroy R."/>
            <person name="Ravi A."/>
            <person name="Getino M."/>
            <person name="Pursley I."/>
            <person name="Horton D.L."/>
            <person name="Alikhan N.F."/>
            <person name="Baker D."/>
            <person name="Gharbi K."/>
            <person name="Hall N."/>
            <person name="Watson M."/>
            <person name="Adriaenssens E.M."/>
            <person name="Foster-Nyarko E."/>
            <person name="Jarju S."/>
            <person name="Secka A."/>
            <person name="Antonio M."/>
            <person name="Oren A."/>
            <person name="Chaudhuri R.R."/>
            <person name="La Ragione R."/>
            <person name="Hildebrand F."/>
            <person name="Pallen M.J."/>
        </authorList>
    </citation>
    <scope>NUCLEOTIDE SEQUENCE</scope>
    <source>
        <strain evidence="9">CHK191-13928</strain>
    </source>
</reference>
<evidence type="ECO:0000256" key="5">
    <source>
        <dbReference type="PIRSR" id="PIRSR000699-1"/>
    </source>
</evidence>
<evidence type="ECO:0000313" key="9">
    <source>
        <dbReference type="EMBL" id="HIX67479.1"/>
    </source>
</evidence>
<protein>
    <submittedName>
        <fullName evidence="9">PTS lactose/cellobiose transporter subunit IIA</fullName>
    </submittedName>
</protein>
<dbReference type="SUPFAM" id="SSF46973">
    <property type="entry name" value="Enzyme IIa from lactose specific PTS, IIa-lac"/>
    <property type="match status" value="1"/>
</dbReference>
<dbReference type="EMBL" id="DXEM01000015">
    <property type="protein sequence ID" value="HIX67479.1"/>
    <property type="molecule type" value="Genomic_DNA"/>
</dbReference>
<sequence length="103" mass="11731">MKGLENILMELVCYAGNAKSMALQAVMKAENKDMEAAKEKLQDAKGELHKAHTIQTDLMTKEIQGEPIEKSILLIHAQDHFMAANTVIELAERFLRLYENFKR</sequence>
<keyword evidence="4" id="KW-0598">Phosphotransferase system</keyword>
<evidence type="ECO:0000256" key="6">
    <source>
        <dbReference type="PIRSR" id="PIRSR000699-2"/>
    </source>
</evidence>
<feature type="modified residue" description="Phosphohistidine; by HPr" evidence="7">
    <location>
        <position position="76"/>
    </location>
</feature>
<dbReference type="GO" id="GO:0046872">
    <property type="term" value="F:metal ion binding"/>
    <property type="evidence" value="ECO:0007669"/>
    <property type="project" value="UniProtKB-KW"/>
</dbReference>
<name>A0A9D1WUJ6_9FIRM</name>